<dbReference type="Gene3D" id="3.30.700.40">
    <property type="match status" value="1"/>
</dbReference>
<dbReference type="PROSITE" id="PS50975">
    <property type="entry name" value="ATP_GRASP"/>
    <property type="match status" value="1"/>
</dbReference>
<name>A0A7G9RVX2_9BURK</name>
<dbReference type="SMART" id="SM00878">
    <property type="entry name" value="Biotin_carb_C"/>
    <property type="match status" value="1"/>
</dbReference>
<evidence type="ECO:0000256" key="4">
    <source>
        <dbReference type="ARBA" id="ARBA00022840"/>
    </source>
</evidence>
<evidence type="ECO:0000259" key="10">
    <source>
        <dbReference type="PROSITE" id="PS50979"/>
    </source>
</evidence>
<dbReference type="SUPFAM" id="SSF51246">
    <property type="entry name" value="Rudiment single hybrid motif"/>
    <property type="match status" value="1"/>
</dbReference>
<keyword evidence="5" id="KW-0809">Transit peptide</keyword>
<dbReference type="Pfam" id="PF00364">
    <property type="entry name" value="Biotin_lipoyl"/>
    <property type="match status" value="1"/>
</dbReference>
<dbReference type="InterPro" id="IPR005481">
    <property type="entry name" value="BC-like_N"/>
</dbReference>
<dbReference type="Gene3D" id="2.40.50.100">
    <property type="match status" value="1"/>
</dbReference>
<dbReference type="PANTHER" id="PTHR18866:SF33">
    <property type="entry name" value="METHYLCROTONOYL-COA CARBOXYLASE SUBUNIT ALPHA, MITOCHONDRIAL-RELATED"/>
    <property type="match status" value="1"/>
</dbReference>
<dbReference type="GO" id="GO:0046872">
    <property type="term" value="F:metal ion binding"/>
    <property type="evidence" value="ECO:0007669"/>
    <property type="project" value="InterPro"/>
</dbReference>
<dbReference type="GO" id="GO:0016874">
    <property type="term" value="F:ligase activity"/>
    <property type="evidence" value="ECO:0007669"/>
    <property type="project" value="UniProtKB-KW"/>
</dbReference>
<dbReference type="FunFam" id="3.30.1490.20:FF:000003">
    <property type="entry name" value="acetyl-CoA carboxylase isoform X1"/>
    <property type="match status" value="1"/>
</dbReference>
<dbReference type="SUPFAM" id="SSF56059">
    <property type="entry name" value="Glutathione synthetase ATP-binding domain-like"/>
    <property type="match status" value="1"/>
</dbReference>
<dbReference type="InterPro" id="IPR050856">
    <property type="entry name" value="Biotin_carboxylase_complex"/>
</dbReference>
<dbReference type="Gene3D" id="3.30.470.20">
    <property type="entry name" value="ATP-grasp fold, B domain"/>
    <property type="match status" value="1"/>
</dbReference>
<evidence type="ECO:0000313" key="11">
    <source>
        <dbReference type="EMBL" id="QNN59747.1"/>
    </source>
</evidence>
<dbReference type="Pfam" id="PF02786">
    <property type="entry name" value="CPSase_L_D2"/>
    <property type="match status" value="1"/>
</dbReference>
<dbReference type="FunFam" id="3.40.50.20:FF:000010">
    <property type="entry name" value="Propionyl-CoA carboxylase subunit alpha"/>
    <property type="match status" value="1"/>
</dbReference>
<feature type="domain" description="Biotin carboxylation" evidence="10">
    <location>
        <begin position="1"/>
        <end position="455"/>
    </location>
</feature>
<dbReference type="PROSITE" id="PS50968">
    <property type="entry name" value="BIOTINYL_LIPOYL"/>
    <property type="match status" value="1"/>
</dbReference>
<dbReference type="PROSITE" id="PS50979">
    <property type="entry name" value="BC"/>
    <property type="match status" value="1"/>
</dbReference>
<evidence type="ECO:0000256" key="2">
    <source>
        <dbReference type="ARBA" id="ARBA00022598"/>
    </source>
</evidence>
<feature type="domain" description="ATP-grasp" evidence="9">
    <location>
        <begin position="120"/>
        <end position="321"/>
    </location>
</feature>
<accession>A0A7G9RVX2</accession>
<evidence type="ECO:0000256" key="1">
    <source>
        <dbReference type="ARBA" id="ARBA00001953"/>
    </source>
</evidence>
<evidence type="ECO:0000313" key="12">
    <source>
        <dbReference type="Proteomes" id="UP000515811"/>
    </source>
</evidence>
<dbReference type="InterPro" id="IPR016185">
    <property type="entry name" value="PreATP-grasp_dom_sf"/>
</dbReference>
<dbReference type="RefSeq" id="WP_187600757.1">
    <property type="nucleotide sequence ID" value="NZ_CP060714.1"/>
</dbReference>
<keyword evidence="6" id="KW-0092">Biotin</keyword>
<comment type="cofactor">
    <cofactor evidence="1">
        <name>biotin</name>
        <dbReference type="ChEBI" id="CHEBI:57586"/>
    </cofactor>
</comment>
<keyword evidence="3 7" id="KW-0547">Nucleotide-binding</keyword>
<dbReference type="PROSITE" id="PS00867">
    <property type="entry name" value="CPSASE_2"/>
    <property type="match status" value="1"/>
</dbReference>
<dbReference type="Pfam" id="PF21139">
    <property type="entry name" value="BT_MCC_alpha"/>
    <property type="match status" value="1"/>
</dbReference>
<dbReference type="InterPro" id="IPR011764">
    <property type="entry name" value="Biotin_carboxylation_dom"/>
</dbReference>
<dbReference type="SUPFAM" id="SSF52440">
    <property type="entry name" value="PreATP-grasp domain"/>
    <property type="match status" value="1"/>
</dbReference>
<dbReference type="PROSITE" id="PS00188">
    <property type="entry name" value="BIOTIN"/>
    <property type="match status" value="1"/>
</dbReference>
<dbReference type="Proteomes" id="UP000515811">
    <property type="component" value="Chromosome"/>
</dbReference>
<dbReference type="FunFam" id="2.40.50.100:FF:000003">
    <property type="entry name" value="Acetyl-CoA carboxylase biotin carboxyl carrier protein"/>
    <property type="match status" value="1"/>
</dbReference>
<reference evidence="11 12" key="1">
    <citation type="submission" date="2020-08" db="EMBL/GenBank/DDBJ databases">
        <title>Genome sequence of Diaphorobacter ruginosibacter DSM 27467T.</title>
        <authorList>
            <person name="Hyun D.-W."/>
            <person name="Bae J.-W."/>
        </authorList>
    </citation>
    <scope>NUCLEOTIDE SEQUENCE [LARGE SCALE GENOMIC DNA]</scope>
    <source>
        <strain evidence="11 12">DSM 27467</strain>
    </source>
</reference>
<dbReference type="EMBL" id="CP060714">
    <property type="protein sequence ID" value="QNN59747.1"/>
    <property type="molecule type" value="Genomic_DNA"/>
</dbReference>
<dbReference type="InterPro" id="IPR005479">
    <property type="entry name" value="CPAse_ATP-bd"/>
</dbReference>
<dbReference type="InterPro" id="IPR011053">
    <property type="entry name" value="Single_hybrid_motif"/>
</dbReference>
<dbReference type="SUPFAM" id="SSF51230">
    <property type="entry name" value="Single hybrid motif"/>
    <property type="match status" value="1"/>
</dbReference>
<dbReference type="Pfam" id="PF00289">
    <property type="entry name" value="Biotin_carb_N"/>
    <property type="match status" value="1"/>
</dbReference>
<dbReference type="Pfam" id="PF02785">
    <property type="entry name" value="Biotin_carb_C"/>
    <property type="match status" value="1"/>
</dbReference>
<dbReference type="FunFam" id="3.30.470.20:FF:000028">
    <property type="entry name" value="Methylcrotonoyl-CoA carboxylase subunit alpha, mitochondrial"/>
    <property type="match status" value="1"/>
</dbReference>
<dbReference type="InterPro" id="IPR000089">
    <property type="entry name" value="Biotin_lipoyl"/>
</dbReference>
<dbReference type="KEGG" id="drg:H9K76_19940"/>
<dbReference type="GO" id="GO:0005524">
    <property type="term" value="F:ATP binding"/>
    <property type="evidence" value="ECO:0007669"/>
    <property type="project" value="UniProtKB-UniRule"/>
</dbReference>
<evidence type="ECO:0000256" key="7">
    <source>
        <dbReference type="PROSITE-ProRule" id="PRU00409"/>
    </source>
</evidence>
<gene>
    <name evidence="11" type="ORF">H9K76_19940</name>
</gene>
<dbReference type="PANTHER" id="PTHR18866">
    <property type="entry name" value="CARBOXYLASE:PYRUVATE/ACETYL-COA/PROPIONYL-COA CARBOXYLASE"/>
    <property type="match status" value="1"/>
</dbReference>
<dbReference type="InterPro" id="IPR001882">
    <property type="entry name" value="Biotin_BS"/>
</dbReference>
<dbReference type="InterPro" id="IPR011054">
    <property type="entry name" value="Rudment_hybrid_motif"/>
</dbReference>
<dbReference type="InterPro" id="IPR005482">
    <property type="entry name" value="Biotin_COase_C"/>
</dbReference>
<dbReference type="PROSITE" id="PS00866">
    <property type="entry name" value="CPSASE_1"/>
    <property type="match status" value="1"/>
</dbReference>
<keyword evidence="4 7" id="KW-0067">ATP-binding</keyword>
<evidence type="ECO:0000259" key="9">
    <source>
        <dbReference type="PROSITE" id="PS50975"/>
    </source>
</evidence>
<dbReference type="CDD" id="cd06850">
    <property type="entry name" value="biotinyl_domain"/>
    <property type="match status" value="1"/>
</dbReference>
<dbReference type="InterPro" id="IPR048429">
    <property type="entry name" value="MCC_alpha_BT"/>
</dbReference>
<dbReference type="InterPro" id="IPR011761">
    <property type="entry name" value="ATP-grasp"/>
</dbReference>
<proteinExistence type="predicted"/>
<evidence type="ECO:0000256" key="3">
    <source>
        <dbReference type="ARBA" id="ARBA00022741"/>
    </source>
</evidence>
<keyword evidence="12" id="KW-1185">Reference proteome</keyword>
<evidence type="ECO:0000256" key="6">
    <source>
        <dbReference type="ARBA" id="ARBA00023267"/>
    </source>
</evidence>
<sequence>MFNKILIANRGEIACRVAATARRMGVKTVAVYSDADAHAKHVAFCDEAVHIGGSAPKDSYLRWERIIEAAKATGAQAIHPGYGFLSENEEFAQACAQAGLVFIGPPASAIQAMGLKAESKQLMEKANVPLVPGYHGSDQDPALLAREADRIGYPVLIKASAGGGGKGMRAVDSAAGFAEALASCKREAINSFGDDAVLIEKYVQRPRHIEIQVFGDTHGNYVYLFERDCSVQRRHQKVLEEAPAPGMTEAMRRQMGEAAVAAARAVNYLGAGTVEFIVEQRDGGEMNFFFMEMNTRLQVEHPVTEAITGEDLVEWQLHVASGEKLPKQQDELRIIGHAIEARICAENPDNNFLPATGTLNVYRKPDCVSFERGDVRVDDGVREGDAISPFYDSMIAKLIVHGDNREQALARLDAALARTQIVGLNTNVQFLRLVVRSHSFAEANLDTALIQREEAVLFKQETVSLPLAVASVVANVLAGEQSAQGDDPFSRRDGWRSLGVYQRPFDFDCAGRDVKASLSYLAAGQYVLNVSEGGTQLATAALGFARQVDGSFDLQLGSERVRSVVYMQGDTAHVFTPAGAARLDLLDPLAHAGDAHSEGGRLTAPMPGKVVSFAVKAGDKVTKGQALAVMEAMKMEHTIAAPADGVVAELLYAPGDQVTEGAELLKLQAA</sequence>
<feature type="domain" description="Lipoyl-binding" evidence="8">
    <location>
        <begin position="589"/>
        <end position="668"/>
    </location>
</feature>
<evidence type="ECO:0000259" key="8">
    <source>
        <dbReference type="PROSITE" id="PS50968"/>
    </source>
</evidence>
<organism evidence="11 12">
    <name type="scientific">Diaphorobacter ruginosibacter</name>
    <dbReference type="NCBI Taxonomy" id="1715720"/>
    <lineage>
        <taxon>Bacteria</taxon>
        <taxon>Pseudomonadati</taxon>
        <taxon>Pseudomonadota</taxon>
        <taxon>Betaproteobacteria</taxon>
        <taxon>Burkholderiales</taxon>
        <taxon>Comamonadaceae</taxon>
        <taxon>Diaphorobacter</taxon>
    </lineage>
</organism>
<dbReference type="AlphaFoldDB" id="A0A7G9RVX2"/>
<evidence type="ECO:0000256" key="5">
    <source>
        <dbReference type="ARBA" id="ARBA00022946"/>
    </source>
</evidence>
<keyword evidence="2" id="KW-0436">Ligase</keyword>
<protein>
    <submittedName>
        <fullName evidence="11">Acetyl/propionyl/methylcrotonyl-CoA carboxylase subunit alpha</fullName>
    </submittedName>
</protein>